<comment type="caution">
    <text evidence="1">The sequence shown here is derived from an EMBL/GenBank/DDBJ whole genome shotgun (WGS) entry which is preliminary data.</text>
</comment>
<evidence type="ECO:0000313" key="1">
    <source>
        <dbReference type="EMBL" id="MBE1555921.1"/>
    </source>
</evidence>
<evidence type="ECO:0000313" key="2">
    <source>
        <dbReference type="Proteomes" id="UP000658225"/>
    </source>
</evidence>
<dbReference type="GO" id="GO:0005840">
    <property type="term" value="C:ribosome"/>
    <property type="evidence" value="ECO:0007669"/>
    <property type="project" value="UniProtKB-KW"/>
</dbReference>
<keyword evidence="1" id="KW-0687">Ribonucleoprotein</keyword>
<reference evidence="1" key="1">
    <citation type="submission" date="2020-10" db="EMBL/GenBank/DDBJ databases">
        <title>Genomic Encyclopedia of Type Strains, Phase IV (KMG-IV): sequencing the most valuable type-strain genomes for metagenomic binning, comparative biology and taxonomic classification.</title>
        <authorList>
            <person name="Goeker M."/>
        </authorList>
    </citation>
    <scope>NUCLEOTIDE SEQUENCE</scope>
    <source>
        <strain evidence="1">DSM 13886</strain>
    </source>
</reference>
<sequence>MTFLAHSISESENSSKIRYLGTSEETKRELEENFNLPLLSQALLKWYSNLPKSKDIMFYWTNDFYIIGMENLLVALEGYRFIREDEYWKDFSNEMKWNENWIVISSWSGNPVIADISEVETPVYYDYVGGEFSPKLLVDSLEKFDYFLSIWLDKHDDRYYKSGEYQSDYYELMEKEWKVKLNNEEIKNICGFLPIAKSKENFAPIEQLIKEKVKKKYVYLDDLGDNKSKVILAIKKETGLSFDEIRNRLNSSGFLIAEGYGENTLALAEYYISLGAKVRIEQK</sequence>
<gene>
    <name evidence="1" type="ORF">H4683_003042</name>
</gene>
<keyword evidence="2" id="KW-1185">Reference proteome</keyword>
<accession>A0A927ML48</accession>
<dbReference type="RefSeq" id="WP_192599613.1">
    <property type="nucleotide sequence ID" value="NZ_JADBEL010000019.1"/>
</dbReference>
<organism evidence="1 2">
    <name type="scientific">Sporosarcina limicola</name>
    <dbReference type="NCBI Taxonomy" id="34101"/>
    <lineage>
        <taxon>Bacteria</taxon>
        <taxon>Bacillati</taxon>
        <taxon>Bacillota</taxon>
        <taxon>Bacilli</taxon>
        <taxon>Bacillales</taxon>
        <taxon>Caryophanaceae</taxon>
        <taxon>Sporosarcina</taxon>
    </lineage>
</organism>
<proteinExistence type="predicted"/>
<protein>
    <submittedName>
        <fullName evidence="1">Ribosomal protein L7/L12</fullName>
    </submittedName>
</protein>
<dbReference type="AlphaFoldDB" id="A0A927ML48"/>
<keyword evidence="1" id="KW-0689">Ribosomal protein</keyword>
<dbReference type="Proteomes" id="UP000658225">
    <property type="component" value="Unassembled WGS sequence"/>
</dbReference>
<dbReference type="EMBL" id="JADBEL010000019">
    <property type="protein sequence ID" value="MBE1555921.1"/>
    <property type="molecule type" value="Genomic_DNA"/>
</dbReference>
<name>A0A927ML48_9BACL</name>